<dbReference type="KEGG" id="esc:Entcl_1118"/>
<gene>
    <name evidence="1" type="ordered locus">Entcl_1118</name>
</gene>
<dbReference type="InterPro" id="IPR052726">
    <property type="entry name" value="Phage_Baseplate_Hub"/>
</dbReference>
<dbReference type="HOGENOM" id="CLU_037957_0_0_6"/>
<dbReference type="SUPFAM" id="SSF69279">
    <property type="entry name" value="Phage tail proteins"/>
    <property type="match status" value="1"/>
</dbReference>
<dbReference type="AlphaFoldDB" id="E3G761"/>
<dbReference type="RefSeq" id="WP_013365135.1">
    <property type="nucleotide sequence ID" value="NC_014618.1"/>
</dbReference>
<evidence type="ECO:0000313" key="2">
    <source>
        <dbReference type="Proteomes" id="UP000006872"/>
    </source>
</evidence>
<dbReference type="PANTHER" id="PTHR35862">
    <property type="entry name" value="FELS-2 PROPHAGE PROTEIN"/>
    <property type="match status" value="1"/>
</dbReference>
<dbReference type="Proteomes" id="UP000006872">
    <property type="component" value="Chromosome"/>
</dbReference>
<sequence>MLDALTNGLAGTMTPDFMLLVDERDVTHNFGPRLISLTMTDNRGYEADTVTIRLNDADGLIELPRRGTVIRLYLGYKGFALIGKGSFTVDQITHAGAPDYVEIIAKSANFRGAMNTAREQSWHDTTLGDIAEAIASRNNLTANVFPALAATAIGHIDQSQESDISFITRVAHIYGGEVSVKKDVLLIVKAGSARMGGSQALEPTLIHRSDGHTHSFTIADRDAYTGVIATWEDTADPKKQQRKIHLQRKSSADYTSGDKDNIFLIAKKCGSKEEAIYAAKAEWDRLQREAASFKITLAQARVMLSPDTPVSVRGFKRIIDDHAWNITQLTHSLTSSGFTTSVELELQASDVEYEIAED</sequence>
<protein>
    <submittedName>
        <fullName evidence="1">Prophage tail protein</fullName>
    </submittedName>
</protein>
<dbReference type="eggNOG" id="COG3500">
    <property type="taxonomic scope" value="Bacteria"/>
</dbReference>
<accession>E3G761</accession>
<name>E3G761_ENTLS</name>
<reference evidence="1 2" key="2">
    <citation type="journal article" date="2011" name="Stand. Genomic Sci.">
        <title>Complete genome sequence of 'Enterobacter lignolyticus' SCF1.</title>
        <authorList>
            <person name="Deangelis K.M."/>
            <person name="D'Haeseleer P."/>
            <person name="Chivian D."/>
            <person name="Fortney J.L."/>
            <person name="Khudyakov J."/>
            <person name="Simmons B."/>
            <person name="Woo H."/>
            <person name="Arkin A.P."/>
            <person name="Davenport K.W."/>
            <person name="Goodwin L."/>
            <person name="Chen A."/>
            <person name="Ivanova N."/>
            <person name="Kyrpides N.C."/>
            <person name="Mavromatis K."/>
            <person name="Woyke T."/>
            <person name="Hazen T.C."/>
        </authorList>
    </citation>
    <scope>NUCLEOTIDE SEQUENCE [LARGE SCALE GENOMIC DNA]</scope>
    <source>
        <strain evidence="1 2">SCF1</strain>
    </source>
</reference>
<evidence type="ECO:0000313" key="1">
    <source>
        <dbReference type="EMBL" id="ADO47385.1"/>
    </source>
</evidence>
<dbReference type="EMBL" id="CP002272">
    <property type="protein sequence ID" value="ADO47385.1"/>
    <property type="molecule type" value="Genomic_DNA"/>
</dbReference>
<keyword evidence="2" id="KW-1185">Reference proteome</keyword>
<reference evidence="2" key="1">
    <citation type="submission" date="2010-10" db="EMBL/GenBank/DDBJ databases">
        <title>Complete sequence of Enterobacter cloacae SCF1.</title>
        <authorList>
            <consortium name="US DOE Joint Genome Institute"/>
            <person name="Lucas S."/>
            <person name="Copeland A."/>
            <person name="Lapidus A."/>
            <person name="Cheng J.-F."/>
            <person name="Bruce D."/>
            <person name="Goodwin L."/>
            <person name="Pitluck S."/>
            <person name="Davenport K."/>
            <person name="Detter J.C."/>
            <person name="Han C."/>
            <person name="Tapia R."/>
            <person name="Land M."/>
            <person name="Hauser L."/>
            <person name="Chang Y.-J."/>
            <person name="Jeffries C."/>
            <person name="Kyrpides N."/>
            <person name="Ivanova N."/>
            <person name="Mikhailova N."/>
            <person name="DeAngelis K."/>
            <person name="Arkin A.P."/>
            <person name="Chivian D."/>
            <person name="Edwards B."/>
            <person name="Woo H."/>
            <person name="Hazen T.C."/>
            <person name="Woyke T."/>
        </authorList>
    </citation>
    <scope>NUCLEOTIDE SEQUENCE [LARGE SCALE GENOMIC DNA]</scope>
    <source>
        <strain evidence="2">SCF1</strain>
    </source>
</reference>
<organism evidence="1 2">
    <name type="scientific">Enterobacter lignolyticus (strain SCF1)</name>
    <dbReference type="NCBI Taxonomy" id="701347"/>
    <lineage>
        <taxon>Bacteria</taxon>
        <taxon>Pseudomonadati</taxon>
        <taxon>Pseudomonadota</taxon>
        <taxon>Gammaproteobacteria</taxon>
        <taxon>Enterobacterales</taxon>
        <taxon>Enterobacteriaceae</taxon>
        <taxon>Pluralibacter</taxon>
    </lineage>
</organism>
<proteinExistence type="predicted"/>
<dbReference type="STRING" id="701347.Entcl_1118"/>
<dbReference type="PANTHER" id="PTHR35862:SF3">
    <property type="entry name" value="FELS-2 PROPHAGE PROTEIN"/>
    <property type="match status" value="1"/>
</dbReference>
<dbReference type="Pfam" id="PF05954">
    <property type="entry name" value="Phage_GPD"/>
    <property type="match status" value="1"/>
</dbReference>